<accession>A0A0R1SLZ0</accession>
<dbReference type="PATRIC" id="fig|1423739.3.peg.2837"/>
<proteinExistence type="predicted"/>
<dbReference type="STRING" id="1423739.FC85_GL002734"/>
<dbReference type="AlphaFoldDB" id="A0A0R1SLZ0"/>
<dbReference type="RefSeq" id="WP_057864311.1">
    <property type="nucleotide sequence ID" value="NZ_AZEY01000034.1"/>
</dbReference>
<evidence type="ECO:0000313" key="2">
    <source>
        <dbReference type="Proteomes" id="UP000052013"/>
    </source>
</evidence>
<name>A0A0R1SLZ0_9LACO</name>
<reference evidence="1 2" key="1">
    <citation type="journal article" date="2015" name="Genome Announc.">
        <title>Expanding the biotechnology potential of lactobacilli through comparative genomics of 213 strains and associated genera.</title>
        <authorList>
            <person name="Sun Z."/>
            <person name="Harris H.M."/>
            <person name="McCann A."/>
            <person name="Guo C."/>
            <person name="Argimon S."/>
            <person name="Zhang W."/>
            <person name="Yang X."/>
            <person name="Jeffery I.B."/>
            <person name="Cooney J.C."/>
            <person name="Kagawa T.F."/>
            <person name="Liu W."/>
            <person name="Song Y."/>
            <person name="Salvetti E."/>
            <person name="Wrobel A."/>
            <person name="Rasinkangas P."/>
            <person name="Parkhill J."/>
            <person name="Rea M.C."/>
            <person name="O'Sullivan O."/>
            <person name="Ritari J."/>
            <person name="Douillard F.P."/>
            <person name="Paul Ross R."/>
            <person name="Yang R."/>
            <person name="Briner A.E."/>
            <person name="Felis G.E."/>
            <person name="de Vos W.M."/>
            <person name="Barrangou R."/>
            <person name="Klaenhammer T.R."/>
            <person name="Caufield P.W."/>
            <person name="Cui Y."/>
            <person name="Zhang H."/>
            <person name="O'Toole P.W."/>
        </authorList>
    </citation>
    <scope>NUCLEOTIDE SEQUENCE [LARGE SCALE GENOMIC DNA]</scope>
    <source>
        <strain evidence="1 2">DSM 14421</strain>
    </source>
</reference>
<dbReference type="Proteomes" id="UP000052013">
    <property type="component" value="Unassembled WGS sequence"/>
</dbReference>
<evidence type="ECO:0000313" key="1">
    <source>
        <dbReference type="EMBL" id="KRL67139.1"/>
    </source>
</evidence>
<organism evidence="1 2">
    <name type="scientific">Lentilactobacillus diolivorans DSM 14421</name>
    <dbReference type="NCBI Taxonomy" id="1423739"/>
    <lineage>
        <taxon>Bacteria</taxon>
        <taxon>Bacillati</taxon>
        <taxon>Bacillota</taxon>
        <taxon>Bacilli</taxon>
        <taxon>Lactobacillales</taxon>
        <taxon>Lactobacillaceae</taxon>
        <taxon>Lentilactobacillus</taxon>
    </lineage>
</organism>
<gene>
    <name evidence="1" type="ORF">FC85_GL002734</name>
</gene>
<dbReference type="EMBL" id="AZEY01000034">
    <property type="protein sequence ID" value="KRL67139.1"/>
    <property type="molecule type" value="Genomic_DNA"/>
</dbReference>
<protein>
    <submittedName>
        <fullName evidence="1">Uncharacterized protein</fullName>
    </submittedName>
</protein>
<sequence>MSRLLENKIAHYLWVVKQHKQANKNYYHEILALVHCCDDRYQSIRKAPDNSPEMLALQRRRAQPPELHFPERTISDLPQWEALEVHQEAVELYYRGYDSATIGHILGLKTQICRNIIYEYQNQINRDNKKVNS</sequence>
<comment type="caution">
    <text evidence="1">The sequence shown here is derived from an EMBL/GenBank/DDBJ whole genome shotgun (WGS) entry which is preliminary data.</text>
</comment>